<keyword evidence="4" id="KW-1185">Reference proteome</keyword>
<evidence type="ECO:0000313" key="4">
    <source>
        <dbReference type="Proteomes" id="UP000006352"/>
    </source>
</evidence>
<dbReference type="PANTHER" id="PTHR21032:SF0">
    <property type="entry name" value="G PATCH DOMAIN-CONTAINING PROTEIN 11"/>
    <property type="match status" value="1"/>
</dbReference>
<feature type="compositionally biased region" description="Basic and acidic residues" evidence="1">
    <location>
        <begin position="42"/>
        <end position="73"/>
    </location>
</feature>
<dbReference type="Pfam" id="PF13821">
    <property type="entry name" value="DUF4187"/>
    <property type="match status" value="1"/>
</dbReference>
<dbReference type="EMBL" id="HE797046">
    <property type="protein sequence ID" value="CCM01693.1"/>
    <property type="molecule type" value="Genomic_DNA"/>
</dbReference>
<dbReference type="RefSeq" id="XP_012180976.1">
    <property type="nucleotide sequence ID" value="XM_012325586.1"/>
</dbReference>
<accession>J4G6A1</accession>
<dbReference type="GeneID" id="24096604"/>
<dbReference type="GO" id="GO:0000776">
    <property type="term" value="C:kinetochore"/>
    <property type="evidence" value="ECO:0007669"/>
    <property type="project" value="TreeGrafter"/>
</dbReference>
<proteinExistence type="predicted"/>
<dbReference type="OrthoDB" id="786951at2759"/>
<dbReference type="AlphaFoldDB" id="J4G6A1"/>
<dbReference type="HOGENOM" id="CLU_046724_1_0_1"/>
<gene>
    <name evidence="3" type="ORF">FIBRA_03757</name>
</gene>
<feature type="region of interest" description="Disordered" evidence="1">
    <location>
        <begin position="19"/>
        <end position="160"/>
    </location>
</feature>
<name>J4G6A1_9APHY</name>
<dbReference type="InterPro" id="IPR025239">
    <property type="entry name" value="DUF4187"/>
</dbReference>
<dbReference type="InParanoid" id="J4G6A1"/>
<evidence type="ECO:0000313" key="3">
    <source>
        <dbReference type="EMBL" id="CCM01693.1"/>
    </source>
</evidence>
<evidence type="ECO:0000256" key="1">
    <source>
        <dbReference type="SAM" id="MobiDB-lite"/>
    </source>
</evidence>
<organism evidence="3 4">
    <name type="scientific">Fibroporia radiculosa</name>
    <dbReference type="NCBI Taxonomy" id="599839"/>
    <lineage>
        <taxon>Eukaryota</taxon>
        <taxon>Fungi</taxon>
        <taxon>Dikarya</taxon>
        <taxon>Basidiomycota</taxon>
        <taxon>Agaricomycotina</taxon>
        <taxon>Agaricomycetes</taxon>
        <taxon>Polyporales</taxon>
        <taxon>Fibroporiaceae</taxon>
        <taxon>Fibroporia</taxon>
    </lineage>
</organism>
<dbReference type="InterPro" id="IPR039249">
    <property type="entry name" value="GPATCH11"/>
</dbReference>
<sequence length="353" mass="39528">MADEEDDYLSDKFLLESAPLSAPRTYAERRKEAQRAAALRNEQNRKKSKRQLEVESREEGLSKSLFERARDDEAASGQQSKALAMMMKMGFKPGESLGQKYDDTPSASGSTPKETDISELAPVSRPSPKIQHITEPLPLSEWAGRKGIGSGKRPPSPSASERLAKMAKMAEATDHATFRDRTRQEYEERRAQGRLAPAQRTCANLDEKAGRKFNVLWLNPDNVDSFPEGLIDALDDPSLIAALLRQRAGDGIEGQMRSRMRADALHPLKTSLNDDDLPATDTEKPDLSSLAYSEEEIEEAAQFLQLKASHDKLQLLLDYLRQTYAYCFWCGTEYDDQEDMSQNCPGPDEDAHD</sequence>
<evidence type="ECO:0000259" key="2">
    <source>
        <dbReference type="SMART" id="SM01173"/>
    </source>
</evidence>
<protein>
    <recommendedName>
        <fullName evidence="2">DUF4187 domain-containing protein</fullName>
    </recommendedName>
</protein>
<dbReference type="STRING" id="599839.J4G6A1"/>
<dbReference type="PANTHER" id="PTHR21032">
    <property type="entry name" value="G PATCH DOMAIN-CONTAINING PROTEIN 11"/>
    <property type="match status" value="1"/>
</dbReference>
<reference evidence="3 4" key="1">
    <citation type="journal article" date="2012" name="Appl. Environ. Microbiol.">
        <title>Short-read sequencing for genomic analysis of the brown rot fungus Fibroporia radiculosa.</title>
        <authorList>
            <person name="Tang J.D."/>
            <person name="Perkins A.D."/>
            <person name="Sonstegard T.S."/>
            <person name="Schroeder S.G."/>
            <person name="Burgess S.C."/>
            <person name="Diehl S.V."/>
        </authorList>
    </citation>
    <scope>NUCLEOTIDE SEQUENCE [LARGE SCALE GENOMIC DNA]</scope>
    <source>
        <strain evidence="3 4">TFFH 294</strain>
    </source>
</reference>
<dbReference type="Proteomes" id="UP000006352">
    <property type="component" value="Unassembled WGS sequence"/>
</dbReference>
<feature type="domain" description="DUF4187" evidence="2">
    <location>
        <begin position="297"/>
        <end position="352"/>
    </location>
</feature>
<dbReference type="SMART" id="SM01173">
    <property type="entry name" value="DUF4187"/>
    <property type="match status" value="1"/>
</dbReference>